<evidence type="ECO:0000313" key="1">
    <source>
        <dbReference type="EMBL" id="KAJ8336594.1"/>
    </source>
</evidence>
<evidence type="ECO:0000313" key="3">
    <source>
        <dbReference type="EMBL" id="KAJ8336598.1"/>
    </source>
</evidence>
<dbReference type="AlphaFoldDB" id="A0A9Q1ICD9"/>
<evidence type="ECO:0000313" key="4">
    <source>
        <dbReference type="Proteomes" id="UP001152622"/>
    </source>
</evidence>
<gene>
    <name evidence="1" type="ORF">SKAU_G00378140</name>
    <name evidence="2" type="ORF">SKAU_G00378150</name>
    <name evidence="3" type="ORF">SKAU_G00378180</name>
</gene>
<protein>
    <submittedName>
        <fullName evidence="3">Uncharacterized protein</fullName>
    </submittedName>
</protein>
<sequence length="173" mass="19634">MCKTVCNTAEREEVRSSHWLWLMSAEQWIGYLAQARLTISKMSSDEGGQEKPKSADQWKWRDDVSQDSHCEDEMLDWMQVVEKSFVILSGFLGEHDKTDYYATMSQIPPLFAVEFFWHSRVVRAMASSAGSGSLSFSISLLSAWSQRWQELLVQGRWETLSALLASSLGGARA</sequence>
<proteinExistence type="predicted"/>
<dbReference type="EMBL" id="JAINUF010000019">
    <property type="protein sequence ID" value="KAJ8336598.1"/>
    <property type="molecule type" value="Genomic_DNA"/>
</dbReference>
<organism evidence="3 4">
    <name type="scientific">Synaphobranchus kaupii</name>
    <name type="common">Kaup's arrowtooth eel</name>
    <dbReference type="NCBI Taxonomy" id="118154"/>
    <lineage>
        <taxon>Eukaryota</taxon>
        <taxon>Metazoa</taxon>
        <taxon>Chordata</taxon>
        <taxon>Craniata</taxon>
        <taxon>Vertebrata</taxon>
        <taxon>Euteleostomi</taxon>
        <taxon>Actinopterygii</taxon>
        <taxon>Neopterygii</taxon>
        <taxon>Teleostei</taxon>
        <taxon>Anguilliformes</taxon>
        <taxon>Synaphobranchidae</taxon>
        <taxon>Synaphobranchus</taxon>
    </lineage>
</organism>
<accession>A0A9Q1ICD9</accession>
<dbReference type="Proteomes" id="UP001152622">
    <property type="component" value="Chromosome 19"/>
</dbReference>
<dbReference type="EMBL" id="JAINUF010000019">
    <property type="protein sequence ID" value="KAJ8336595.1"/>
    <property type="molecule type" value="Genomic_DNA"/>
</dbReference>
<name>A0A9Q1ICD9_SYNKA</name>
<dbReference type="EMBL" id="JAINUF010000019">
    <property type="protein sequence ID" value="KAJ8336594.1"/>
    <property type="molecule type" value="Genomic_DNA"/>
</dbReference>
<reference evidence="3" key="1">
    <citation type="journal article" date="2023" name="Science">
        <title>Genome structures resolve the early diversification of teleost fishes.</title>
        <authorList>
            <person name="Parey E."/>
            <person name="Louis A."/>
            <person name="Montfort J."/>
            <person name="Bouchez O."/>
            <person name="Roques C."/>
            <person name="Iampietro C."/>
            <person name="Lluch J."/>
            <person name="Castinel A."/>
            <person name="Donnadieu C."/>
            <person name="Desvignes T."/>
            <person name="Floi Bucao C."/>
            <person name="Jouanno E."/>
            <person name="Wen M."/>
            <person name="Mejri S."/>
            <person name="Dirks R."/>
            <person name="Jansen H."/>
            <person name="Henkel C."/>
            <person name="Chen W.J."/>
            <person name="Zahm M."/>
            <person name="Cabau C."/>
            <person name="Klopp C."/>
            <person name="Thompson A.W."/>
            <person name="Robinson-Rechavi M."/>
            <person name="Braasch I."/>
            <person name="Lecointre G."/>
            <person name="Bobe J."/>
            <person name="Postlethwait J.H."/>
            <person name="Berthelot C."/>
            <person name="Roest Crollius H."/>
            <person name="Guiguen Y."/>
        </authorList>
    </citation>
    <scope>NUCLEOTIDE SEQUENCE</scope>
    <source>
        <strain evidence="3">WJC10195</strain>
    </source>
</reference>
<keyword evidence="4" id="KW-1185">Reference proteome</keyword>
<comment type="caution">
    <text evidence="3">The sequence shown here is derived from an EMBL/GenBank/DDBJ whole genome shotgun (WGS) entry which is preliminary data.</text>
</comment>
<evidence type="ECO:0000313" key="2">
    <source>
        <dbReference type="EMBL" id="KAJ8336595.1"/>
    </source>
</evidence>